<dbReference type="PRINTS" id="PR01607">
    <property type="entry name" value="APYRASEFAMLY"/>
</dbReference>
<evidence type="ECO:0000256" key="1">
    <source>
        <dbReference type="ARBA" id="ARBA00006654"/>
    </source>
</evidence>
<gene>
    <name evidence="4" type="ORF">HY912_14385</name>
</gene>
<reference evidence="4" key="1">
    <citation type="submission" date="2020-07" db="EMBL/GenBank/DDBJ databases">
        <title>Huge and variable diversity of episymbiotic CPR bacteria and DPANN archaea in groundwater ecosystems.</title>
        <authorList>
            <person name="He C.Y."/>
            <person name="Keren R."/>
            <person name="Whittaker M."/>
            <person name="Farag I.F."/>
            <person name="Doudna J."/>
            <person name="Cate J.H.D."/>
            <person name="Banfield J.F."/>
        </authorList>
    </citation>
    <scope>NUCLEOTIDE SEQUENCE</scope>
    <source>
        <strain evidence="4">NC_groundwater_1664_Pr3_B-0.1um_52_9</strain>
    </source>
</reference>
<dbReference type="Proteomes" id="UP000807825">
    <property type="component" value="Unassembled WGS sequence"/>
</dbReference>
<feature type="signal peptide" evidence="2">
    <location>
        <begin position="1"/>
        <end position="30"/>
    </location>
</feature>
<dbReference type="GO" id="GO:0016788">
    <property type="term" value="F:hydrolase activity, acting on ester bonds"/>
    <property type="evidence" value="ECO:0007669"/>
    <property type="project" value="InterPro"/>
</dbReference>
<dbReference type="InterPro" id="IPR006179">
    <property type="entry name" value="5_nucleotidase/apyrase"/>
</dbReference>
<name>A0A9D6V4I4_9BACT</name>
<dbReference type="SUPFAM" id="SSF56300">
    <property type="entry name" value="Metallo-dependent phosphatases"/>
    <property type="match status" value="1"/>
</dbReference>
<dbReference type="AlphaFoldDB" id="A0A9D6V4I4"/>
<dbReference type="CDD" id="cd00845">
    <property type="entry name" value="MPP_UshA_N_like"/>
    <property type="match status" value="1"/>
</dbReference>
<sequence>MKFSNAGCRLLRIAAILFVLCSLASSLAFSAETLKISILHMNDPHGHYAPDDDKSGSVGGFAKAQTVLKELSSRNSTEGRETLILMAGDLLTGTPFSMVFKGKMGVDLMNKMGFNAMTVGNHEFDYGQDNLLNTLRPLMQFPMLSANTKTSSGSNVFESMIEKKYPNTSTRVIIIGLTTEETPITTHPNNIKGLVFDDPLSTAKDLLKDAKDEDLIIALTHIGIEDDKKLAEACPRIDVIIGGHTHTKIDPPIKVGNTIICQASAYAKYVGKLDVESADG</sequence>
<feature type="chain" id="PRO_5038563495" evidence="2">
    <location>
        <begin position="31"/>
        <end position="280"/>
    </location>
</feature>
<dbReference type="GO" id="GO:0030288">
    <property type="term" value="C:outer membrane-bounded periplasmic space"/>
    <property type="evidence" value="ECO:0007669"/>
    <property type="project" value="TreeGrafter"/>
</dbReference>
<dbReference type="Pfam" id="PF00149">
    <property type="entry name" value="Metallophos"/>
    <property type="match status" value="1"/>
</dbReference>
<dbReference type="EMBL" id="JACRDE010000374">
    <property type="protein sequence ID" value="MBI5250674.1"/>
    <property type="molecule type" value="Genomic_DNA"/>
</dbReference>
<dbReference type="Gene3D" id="3.60.21.10">
    <property type="match status" value="1"/>
</dbReference>
<proteinExistence type="inferred from homology"/>
<dbReference type="GO" id="GO:0046872">
    <property type="term" value="F:metal ion binding"/>
    <property type="evidence" value="ECO:0007669"/>
    <property type="project" value="InterPro"/>
</dbReference>
<organism evidence="4 5">
    <name type="scientific">Desulfomonile tiedjei</name>
    <dbReference type="NCBI Taxonomy" id="2358"/>
    <lineage>
        <taxon>Bacteria</taxon>
        <taxon>Pseudomonadati</taxon>
        <taxon>Thermodesulfobacteriota</taxon>
        <taxon>Desulfomonilia</taxon>
        <taxon>Desulfomonilales</taxon>
        <taxon>Desulfomonilaceae</taxon>
        <taxon>Desulfomonile</taxon>
    </lineage>
</organism>
<comment type="caution">
    <text evidence="4">The sequence shown here is derived from an EMBL/GenBank/DDBJ whole genome shotgun (WGS) entry which is preliminary data.</text>
</comment>
<feature type="non-terminal residue" evidence="4">
    <location>
        <position position="280"/>
    </location>
</feature>
<keyword evidence="2" id="KW-0732">Signal</keyword>
<accession>A0A9D6V4I4</accession>
<dbReference type="InterPro" id="IPR004843">
    <property type="entry name" value="Calcineurin-like_PHP"/>
</dbReference>
<feature type="domain" description="Calcineurin-like phosphoesterase" evidence="3">
    <location>
        <begin position="37"/>
        <end position="247"/>
    </location>
</feature>
<dbReference type="PANTHER" id="PTHR11575">
    <property type="entry name" value="5'-NUCLEOTIDASE-RELATED"/>
    <property type="match status" value="1"/>
</dbReference>
<evidence type="ECO:0000313" key="4">
    <source>
        <dbReference type="EMBL" id="MBI5250674.1"/>
    </source>
</evidence>
<comment type="similarity">
    <text evidence="1">Belongs to the 5'-nucleotidase family.</text>
</comment>
<dbReference type="PROSITE" id="PS00786">
    <property type="entry name" value="5_NUCLEOTIDASE_2"/>
    <property type="match status" value="1"/>
</dbReference>
<protein>
    <submittedName>
        <fullName evidence="4">Metallophosphatase</fullName>
    </submittedName>
</protein>
<dbReference type="PANTHER" id="PTHR11575:SF24">
    <property type="entry name" value="5'-NUCLEOTIDASE"/>
    <property type="match status" value="1"/>
</dbReference>
<dbReference type="GO" id="GO:0009166">
    <property type="term" value="P:nucleotide catabolic process"/>
    <property type="evidence" value="ECO:0007669"/>
    <property type="project" value="InterPro"/>
</dbReference>
<dbReference type="GO" id="GO:0000166">
    <property type="term" value="F:nucleotide binding"/>
    <property type="evidence" value="ECO:0007669"/>
    <property type="project" value="InterPro"/>
</dbReference>
<dbReference type="InterPro" id="IPR006146">
    <property type="entry name" value="5'-Nucleotdase_CS"/>
</dbReference>
<evidence type="ECO:0000256" key="2">
    <source>
        <dbReference type="SAM" id="SignalP"/>
    </source>
</evidence>
<evidence type="ECO:0000313" key="5">
    <source>
        <dbReference type="Proteomes" id="UP000807825"/>
    </source>
</evidence>
<evidence type="ECO:0000259" key="3">
    <source>
        <dbReference type="Pfam" id="PF00149"/>
    </source>
</evidence>
<dbReference type="InterPro" id="IPR029052">
    <property type="entry name" value="Metallo-depent_PP-like"/>
</dbReference>